<evidence type="ECO:0000256" key="2">
    <source>
        <dbReference type="SAM" id="SignalP"/>
    </source>
</evidence>
<dbReference type="InterPro" id="IPR013783">
    <property type="entry name" value="Ig-like_fold"/>
</dbReference>
<dbReference type="InterPro" id="IPR007110">
    <property type="entry name" value="Ig-like_dom"/>
</dbReference>
<keyword evidence="1" id="KW-1133">Transmembrane helix</keyword>
<dbReference type="InterPro" id="IPR003599">
    <property type="entry name" value="Ig_sub"/>
</dbReference>
<dbReference type="AlphaFoldDB" id="A0A9D3N448"/>
<keyword evidence="2" id="KW-0732">Signal</keyword>
<organism evidence="4 5">
    <name type="scientific">Hemibagrus wyckioides</name>
    <dbReference type="NCBI Taxonomy" id="337641"/>
    <lineage>
        <taxon>Eukaryota</taxon>
        <taxon>Metazoa</taxon>
        <taxon>Chordata</taxon>
        <taxon>Craniata</taxon>
        <taxon>Vertebrata</taxon>
        <taxon>Euteleostomi</taxon>
        <taxon>Actinopterygii</taxon>
        <taxon>Neopterygii</taxon>
        <taxon>Teleostei</taxon>
        <taxon>Ostariophysi</taxon>
        <taxon>Siluriformes</taxon>
        <taxon>Bagridae</taxon>
        <taxon>Hemibagrus</taxon>
    </lineage>
</organism>
<proteinExistence type="predicted"/>
<dbReference type="PROSITE" id="PS50835">
    <property type="entry name" value="IG_LIKE"/>
    <property type="match status" value="1"/>
</dbReference>
<dbReference type="Pfam" id="PF07686">
    <property type="entry name" value="V-set"/>
    <property type="match status" value="1"/>
</dbReference>
<dbReference type="Proteomes" id="UP000824219">
    <property type="component" value="Linkage Group LG27"/>
</dbReference>
<evidence type="ECO:0000259" key="3">
    <source>
        <dbReference type="PROSITE" id="PS50835"/>
    </source>
</evidence>
<dbReference type="SUPFAM" id="SSF48726">
    <property type="entry name" value="Immunoglobulin"/>
    <property type="match status" value="1"/>
</dbReference>
<sequence length="236" mass="26664">MRILQLHFYLLVCCGAAECFTEKSVSLGQNVTLKCEVSVRDVFWFLMKPSEAPVYILRSFSDKSLSADYRNTTFSKRFSLQYNSSLFIHNISTNELGVYYCIQTQKASPPDISSGIRLYIQNHSAENQTCNTERPQNHTESDRTEDISLWTSLIISVIINCALVITGVTVLTVYCCRRSPKTRTQPPGLQQSQGNNDLVYADVQVLTTDRATRTSNLNSTYALLKPVTRSDPRHTT</sequence>
<name>A0A9D3N448_9TELE</name>
<feature type="transmembrane region" description="Helical" evidence="1">
    <location>
        <begin position="149"/>
        <end position="176"/>
    </location>
</feature>
<reference evidence="4 5" key="1">
    <citation type="submission" date="2021-06" db="EMBL/GenBank/DDBJ databases">
        <title>Chromosome-level genome assembly of the red-tail catfish (Hemibagrus wyckioides).</title>
        <authorList>
            <person name="Shao F."/>
        </authorList>
    </citation>
    <scope>NUCLEOTIDE SEQUENCE [LARGE SCALE GENOMIC DNA]</scope>
    <source>
        <strain evidence="4">EC202008001</strain>
        <tissue evidence="4">Blood</tissue>
    </source>
</reference>
<keyword evidence="1" id="KW-0812">Transmembrane</keyword>
<feature type="chain" id="PRO_5039535512" description="Ig-like domain-containing protein" evidence="2">
    <location>
        <begin position="20"/>
        <end position="236"/>
    </location>
</feature>
<keyword evidence="1" id="KW-0472">Membrane</keyword>
<evidence type="ECO:0000256" key="1">
    <source>
        <dbReference type="SAM" id="Phobius"/>
    </source>
</evidence>
<evidence type="ECO:0000313" key="4">
    <source>
        <dbReference type="EMBL" id="KAG7315432.1"/>
    </source>
</evidence>
<comment type="caution">
    <text evidence="4">The sequence shown here is derived from an EMBL/GenBank/DDBJ whole genome shotgun (WGS) entry which is preliminary data.</text>
</comment>
<gene>
    <name evidence="4" type="ORF">KOW79_021520</name>
</gene>
<feature type="signal peptide" evidence="2">
    <location>
        <begin position="1"/>
        <end position="19"/>
    </location>
</feature>
<dbReference type="CDD" id="cd00099">
    <property type="entry name" value="IgV"/>
    <property type="match status" value="1"/>
</dbReference>
<feature type="domain" description="Ig-like" evidence="3">
    <location>
        <begin position="28"/>
        <end position="113"/>
    </location>
</feature>
<dbReference type="Gene3D" id="2.60.40.10">
    <property type="entry name" value="Immunoglobulins"/>
    <property type="match status" value="1"/>
</dbReference>
<evidence type="ECO:0000313" key="5">
    <source>
        <dbReference type="Proteomes" id="UP000824219"/>
    </source>
</evidence>
<accession>A0A9D3N448</accession>
<dbReference type="EMBL" id="JAHKSW010000027">
    <property type="protein sequence ID" value="KAG7315432.1"/>
    <property type="molecule type" value="Genomic_DNA"/>
</dbReference>
<keyword evidence="5" id="KW-1185">Reference proteome</keyword>
<protein>
    <recommendedName>
        <fullName evidence="3">Ig-like domain-containing protein</fullName>
    </recommendedName>
</protein>
<dbReference type="InterPro" id="IPR013106">
    <property type="entry name" value="Ig_V-set"/>
</dbReference>
<dbReference type="SMART" id="SM00409">
    <property type="entry name" value="IG"/>
    <property type="match status" value="1"/>
</dbReference>
<dbReference type="OrthoDB" id="8939957at2759"/>
<dbReference type="InterPro" id="IPR036179">
    <property type="entry name" value="Ig-like_dom_sf"/>
</dbReference>